<dbReference type="GO" id="GO:0044715">
    <property type="term" value="F:8-oxo-dGDP phosphatase activity"/>
    <property type="evidence" value="ECO:0007669"/>
    <property type="project" value="TreeGrafter"/>
</dbReference>
<comment type="caution">
    <text evidence="14">The sequence shown here is derived from an EMBL/GenBank/DDBJ whole genome shotgun (WGS) entry which is preliminary data.</text>
</comment>
<evidence type="ECO:0000256" key="1">
    <source>
        <dbReference type="ARBA" id="ARBA00001946"/>
    </source>
</evidence>
<dbReference type="Gene3D" id="3.90.79.10">
    <property type="entry name" value="Nucleoside Triphosphate Pyrophosphohydrolase"/>
    <property type="match status" value="1"/>
</dbReference>
<dbReference type="InterPro" id="IPR020476">
    <property type="entry name" value="Nudix_hydrolase"/>
</dbReference>
<dbReference type="GO" id="GO:0008413">
    <property type="term" value="F:8-oxo-7,8-dihydroguanosine triphosphate pyrophosphatase activity"/>
    <property type="evidence" value="ECO:0007669"/>
    <property type="project" value="TreeGrafter"/>
</dbReference>
<dbReference type="InterPro" id="IPR020084">
    <property type="entry name" value="NUDIX_hydrolase_CS"/>
</dbReference>
<evidence type="ECO:0000256" key="7">
    <source>
        <dbReference type="ARBA" id="ARBA00022801"/>
    </source>
</evidence>
<accession>A0A0A2DL46</accession>
<dbReference type="GeneID" id="300551882"/>
<keyword evidence="5" id="KW-0479">Metal-binding</keyword>
<comment type="cofactor">
    <cofactor evidence="1">
        <name>Mg(2+)</name>
        <dbReference type="ChEBI" id="CHEBI:18420"/>
    </cofactor>
</comment>
<dbReference type="GO" id="GO:0006281">
    <property type="term" value="P:DNA repair"/>
    <property type="evidence" value="ECO:0007669"/>
    <property type="project" value="UniProtKB-KW"/>
</dbReference>
<gene>
    <name evidence="14" type="ORF">MA47_07705</name>
</gene>
<protein>
    <recommendedName>
        <fullName evidence="11">8-oxo-dGTP diphosphatase</fullName>
        <ecNumber evidence="11">3.6.1.55</ecNumber>
    </recommendedName>
</protein>
<dbReference type="EMBL" id="JRVJ01000012">
    <property type="protein sequence ID" value="KGM18452.1"/>
    <property type="molecule type" value="Genomic_DNA"/>
</dbReference>
<keyword evidence="9" id="KW-0234">DNA repair</keyword>
<evidence type="ECO:0000256" key="6">
    <source>
        <dbReference type="ARBA" id="ARBA00022763"/>
    </source>
</evidence>
<evidence type="ECO:0000259" key="13">
    <source>
        <dbReference type="PROSITE" id="PS51462"/>
    </source>
</evidence>
<evidence type="ECO:0000256" key="2">
    <source>
        <dbReference type="ARBA" id="ARBA00005582"/>
    </source>
</evidence>
<dbReference type="GO" id="GO:0035539">
    <property type="term" value="F:8-oxo-7,8-dihydrodeoxyguanosine triphosphate pyrophosphatase activity"/>
    <property type="evidence" value="ECO:0007669"/>
    <property type="project" value="UniProtKB-EC"/>
</dbReference>
<dbReference type="SUPFAM" id="SSF55811">
    <property type="entry name" value="Nudix"/>
    <property type="match status" value="1"/>
</dbReference>
<dbReference type="PANTHER" id="PTHR47707:SF1">
    <property type="entry name" value="NUDIX HYDROLASE FAMILY PROTEIN"/>
    <property type="match status" value="1"/>
</dbReference>
<proteinExistence type="inferred from homology"/>
<keyword evidence="15" id="KW-1185">Reference proteome</keyword>
<evidence type="ECO:0000256" key="12">
    <source>
        <dbReference type="RuleBase" id="RU003476"/>
    </source>
</evidence>
<evidence type="ECO:0000256" key="10">
    <source>
        <dbReference type="ARBA" id="ARBA00035861"/>
    </source>
</evidence>
<evidence type="ECO:0000256" key="8">
    <source>
        <dbReference type="ARBA" id="ARBA00022842"/>
    </source>
</evidence>
<keyword evidence="6" id="KW-0227">DNA damage</keyword>
<name>A0A0A2DL46_9CORY</name>
<sequence>MSKRIEVVGAVFVQDGKILACKRGETMSLPGYWEFPGGKIEEGESPEQALRRELDEELNCRATVGDHLDTTAHEYDFGTVVLSTYICELGETDPILAEHEEMRWLTPSELRSVEWAPADLPAVALLESGLL</sequence>
<dbReference type="PROSITE" id="PS00893">
    <property type="entry name" value="NUDIX_BOX"/>
    <property type="match status" value="1"/>
</dbReference>
<keyword evidence="3" id="KW-0515">Mutator protein</keyword>
<dbReference type="Pfam" id="PF00293">
    <property type="entry name" value="NUDIX"/>
    <property type="match status" value="1"/>
</dbReference>
<organism evidence="14 15">
    <name type="scientific">Corynebacterium auriscanis</name>
    <dbReference type="NCBI Taxonomy" id="99807"/>
    <lineage>
        <taxon>Bacteria</taxon>
        <taxon>Bacillati</taxon>
        <taxon>Actinomycetota</taxon>
        <taxon>Actinomycetes</taxon>
        <taxon>Mycobacteriales</taxon>
        <taxon>Corynebacteriaceae</taxon>
        <taxon>Corynebacterium</taxon>
    </lineage>
</organism>
<comment type="catalytic activity">
    <reaction evidence="10">
        <text>8-oxo-dGTP + H2O = 8-oxo-dGMP + diphosphate + H(+)</text>
        <dbReference type="Rhea" id="RHEA:31575"/>
        <dbReference type="ChEBI" id="CHEBI:15377"/>
        <dbReference type="ChEBI" id="CHEBI:15378"/>
        <dbReference type="ChEBI" id="CHEBI:33019"/>
        <dbReference type="ChEBI" id="CHEBI:63224"/>
        <dbReference type="ChEBI" id="CHEBI:77896"/>
        <dbReference type="EC" id="3.6.1.55"/>
    </reaction>
</comment>
<evidence type="ECO:0000313" key="15">
    <source>
        <dbReference type="Proteomes" id="UP000030145"/>
    </source>
</evidence>
<dbReference type="EC" id="3.6.1.55" evidence="11"/>
<evidence type="ECO:0000256" key="4">
    <source>
        <dbReference type="ARBA" id="ARBA00022705"/>
    </source>
</evidence>
<dbReference type="InterPro" id="IPR047127">
    <property type="entry name" value="MutT-like"/>
</dbReference>
<comment type="similarity">
    <text evidence="2 12">Belongs to the Nudix hydrolase family.</text>
</comment>
<dbReference type="InterPro" id="IPR015797">
    <property type="entry name" value="NUDIX_hydrolase-like_dom_sf"/>
</dbReference>
<evidence type="ECO:0000256" key="11">
    <source>
        <dbReference type="ARBA" id="ARBA00038905"/>
    </source>
</evidence>
<reference evidence="14 15" key="1">
    <citation type="submission" date="2014-10" db="EMBL/GenBank/DDBJ databases">
        <title>Whole Genome sequence of Corynebacterium auriscanis strain CIP 106629.</title>
        <authorList>
            <person name="Hassan S.S."/>
            <person name="Jamal S.B."/>
            <person name="Tiwari S."/>
            <person name="Oliveira L.D.C."/>
            <person name="Souza F."/>
            <person name="Mariano D.C."/>
            <person name="Almeida S."/>
            <person name="Dorella F."/>
            <person name="Pereira F."/>
            <person name="Carvalho A."/>
            <person name="Leal C.A."/>
            <person name="Soares S.D.C."/>
            <person name="Figueiredo H.C."/>
            <person name="Silva A."/>
            <person name="Azevedo V.A."/>
        </authorList>
    </citation>
    <scope>NUCLEOTIDE SEQUENCE [LARGE SCALE GENOMIC DNA]</scope>
    <source>
        <strain evidence="14 15">CIP 106629</strain>
    </source>
</reference>
<feature type="domain" description="Nudix hydrolase" evidence="13">
    <location>
        <begin position="3"/>
        <end position="127"/>
    </location>
</feature>
<evidence type="ECO:0000256" key="9">
    <source>
        <dbReference type="ARBA" id="ARBA00023204"/>
    </source>
</evidence>
<keyword evidence="8" id="KW-0460">Magnesium</keyword>
<dbReference type="InterPro" id="IPR000086">
    <property type="entry name" value="NUDIX_hydrolase_dom"/>
</dbReference>
<evidence type="ECO:0000256" key="5">
    <source>
        <dbReference type="ARBA" id="ARBA00022723"/>
    </source>
</evidence>
<dbReference type="PANTHER" id="PTHR47707">
    <property type="entry name" value="8-OXO-DGTP DIPHOSPHATASE"/>
    <property type="match status" value="1"/>
</dbReference>
<dbReference type="GO" id="GO:0046872">
    <property type="term" value="F:metal ion binding"/>
    <property type="evidence" value="ECO:0007669"/>
    <property type="project" value="UniProtKB-KW"/>
</dbReference>
<dbReference type="GO" id="GO:0006260">
    <property type="term" value="P:DNA replication"/>
    <property type="evidence" value="ECO:0007669"/>
    <property type="project" value="UniProtKB-KW"/>
</dbReference>
<evidence type="ECO:0000313" key="14">
    <source>
        <dbReference type="EMBL" id="KGM18452.1"/>
    </source>
</evidence>
<dbReference type="PRINTS" id="PR00502">
    <property type="entry name" value="NUDIXFAMILY"/>
</dbReference>
<dbReference type="AlphaFoldDB" id="A0A0A2DL46"/>
<dbReference type="Proteomes" id="UP000030145">
    <property type="component" value="Unassembled WGS sequence"/>
</dbReference>
<dbReference type="CDD" id="cd03425">
    <property type="entry name" value="NUDIX_MutT_NudA_like"/>
    <property type="match status" value="1"/>
</dbReference>
<dbReference type="RefSeq" id="WP_035114986.1">
    <property type="nucleotide sequence ID" value="NZ_CP047046.1"/>
</dbReference>
<keyword evidence="4" id="KW-0235">DNA replication</keyword>
<dbReference type="GO" id="GO:0044716">
    <property type="term" value="F:8-oxo-GDP phosphatase activity"/>
    <property type="evidence" value="ECO:0007669"/>
    <property type="project" value="TreeGrafter"/>
</dbReference>
<keyword evidence="7 12" id="KW-0378">Hydrolase</keyword>
<evidence type="ECO:0000256" key="3">
    <source>
        <dbReference type="ARBA" id="ARBA00022457"/>
    </source>
</evidence>
<dbReference type="PROSITE" id="PS51462">
    <property type="entry name" value="NUDIX"/>
    <property type="match status" value="1"/>
</dbReference>